<dbReference type="GO" id="GO:0055085">
    <property type="term" value="P:transmembrane transport"/>
    <property type="evidence" value="ECO:0007669"/>
    <property type="project" value="InterPro"/>
</dbReference>
<comment type="similarity">
    <text evidence="7">Belongs to the binding-protein-dependent transport system permease family.</text>
</comment>
<feature type="transmembrane region" description="Helical" evidence="7">
    <location>
        <begin position="12"/>
        <end position="30"/>
    </location>
</feature>
<reference evidence="9" key="1">
    <citation type="submission" date="2021-02" db="EMBL/GenBank/DDBJ databases">
        <title>Infant gut strain persistence is associated with maternal origin, phylogeny, and functional potential including surface adhesion and iron acquisition.</title>
        <authorList>
            <person name="Lou Y.C."/>
        </authorList>
    </citation>
    <scope>NUCLEOTIDE SEQUENCE</scope>
    <source>
        <strain evidence="9">L3_101_000M1_dasL3_101_000M1_concoct_87</strain>
    </source>
</reference>
<dbReference type="CDD" id="cd06261">
    <property type="entry name" value="TM_PBP2"/>
    <property type="match status" value="1"/>
</dbReference>
<accession>A0A943DET0</accession>
<evidence type="ECO:0000256" key="6">
    <source>
        <dbReference type="ARBA" id="ARBA00023136"/>
    </source>
</evidence>
<evidence type="ECO:0000313" key="9">
    <source>
        <dbReference type="EMBL" id="MBS5331664.1"/>
    </source>
</evidence>
<feature type="domain" description="ABC transmembrane type-1" evidence="8">
    <location>
        <begin position="77"/>
        <end position="271"/>
    </location>
</feature>
<dbReference type="PANTHER" id="PTHR43744:SF6">
    <property type="entry name" value="ABC TRANSPORTER PERMEASE PROTEIN YESQ-RELATED"/>
    <property type="match status" value="1"/>
</dbReference>
<feature type="transmembrane region" description="Helical" evidence="7">
    <location>
        <begin position="84"/>
        <end position="102"/>
    </location>
</feature>
<keyword evidence="5 7" id="KW-1133">Transmembrane helix</keyword>
<name>A0A943DET0_9FIRM</name>
<evidence type="ECO:0000259" key="8">
    <source>
        <dbReference type="PROSITE" id="PS50928"/>
    </source>
</evidence>
<evidence type="ECO:0000256" key="5">
    <source>
        <dbReference type="ARBA" id="ARBA00022989"/>
    </source>
</evidence>
<evidence type="ECO:0000313" key="10">
    <source>
        <dbReference type="Proteomes" id="UP000759273"/>
    </source>
</evidence>
<comment type="subcellular location">
    <subcellularLocation>
        <location evidence="1 7">Cell membrane</location>
        <topology evidence="1 7">Multi-pass membrane protein</topology>
    </subcellularLocation>
</comment>
<keyword evidence="3" id="KW-1003">Cell membrane</keyword>
<dbReference type="Pfam" id="PF00528">
    <property type="entry name" value="BPD_transp_1"/>
    <property type="match status" value="1"/>
</dbReference>
<evidence type="ECO:0000256" key="3">
    <source>
        <dbReference type="ARBA" id="ARBA00022475"/>
    </source>
</evidence>
<dbReference type="AlphaFoldDB" id="A0A943DET0"/>
<dbReference type="SUPFAM" id="SSF161098">
    <property type="entry name" value="MetI-like"/>
    <property type="match status" value="1"/>
</dbReference>
<proteinExistence type="inferred from homology"/>
<evidence type="ECO:0000256" key="2">
    <source>
        <dbReference type="ARBA" id="ARBA00022448"/>
    </source>
</evidence>
<organism evidence="9 10">
    <name type="scientific">Subdoligranulum variabile</name>
    <dbReference type="NCBI Taxonomy" id="214851"/>
    <lineage>
        <taxon>Bacteria</taxon>
        <taxon>Bacillati</taxon>
        <taxon>Bacillota</taxon>
        <taxon>Clostridia</taxon>
        <taxon>Eubacteriales</taxon>
        <taxon>Oscillospiraceae</taxon>
        <taxon>Subdoligranulum</taxon>
    </lineage>
</organism>
<feature type="transmembrane region" description="Helical" evidence="7">
    <location>
        <begin position="191"/>
        <end position="214"/>
    </location>
</feature>
<dbReference type="PROSITE" id="PS50928">
    <property type="entry name" value="ABC_TM1"/>
    <property type="match status" value="1"/>
</dbReference>
<protein>
    <submittedName>
        <fullName evidence="9">Carbohydrate ABC transporter permease</fullName>
    </submittedName>
</protein>
<sequence>MKLSTAHKIGRFFQYFVLILVGVIMIYPLVWMVGATFKSNAEIFSGIGFLTATPTLQGYIDAVTQNYGGDISIWRAFINTYSFVIPKVIFTVISSVIAAYGFSRFKFKGRDMLFGIMISTLFLPQVVLNVPQYLMYNSFGWVNSPFYLPLWVPTLFATETYFVYQLVQFMRSIPHDLDEAAAIDGCGPVKILYKIIAPMLSPSLVACGLFQFMWSCNDYMGPLLYVQTPSKYPMSIFVKLSMDADSGFNWNRILALSLISIIPQLIVFFCAQDAFIDGISAGAVKG</sequence>
<dbReference type="InterPro" id="IPR035906">
    <property type="entry name" value="MetI-like_sf"/>
</dbReference>
<dbReference type="Proteomes" id="UP000759273">
    <property type="component" value="Unassembled WGS sequence"/>
</dbReference>
<dbReference type="EMBL" id="JAGZGG010000005">
    <property type="protein sequence ID" value="MBS5331664.1"/>
    <property type="molecule type" value="Genomic_DNA"/>
</dbReference>
<dbReference type="Gene3D" id="1.10.3720.10">
    <property type="entry name" value="MetI-like"/>
    <property type="match status" value="1"/>
</dbReference>
<keyword evidence="6 7" id="KW-0472">Membrane</keyword>
<dbReference type="PANTHER" id="PTHR43744">
    <property type="entry name" value="ABC TRANSPORTER PERMEASE PROTEIN MG189-RELATED-RELATED"/>
    <property type="match status" value="1"/>
</dbReference>
<dbReference type="GO" id="GO:0005886">
    <property type="term" value="C:plasma membrane"/>
    <property type="evidence" value="ECO:0007669"/>
    <property type="project" value="UniProtKB-SubCell"/>
</dbReference>
<keyword evidence="4 7" id="KW-0812">Transmembrane</keyword>
<evidence type="ECO:0000256" key="4">
    <source>
        <dbReference type="ARBA" id="ARBA00022692"/>
    </source>
</evidence>
<evidence type="ECO:0000256" key="1">
    <source>
        <dbReference type="ARBA" id="ARBA00004651"/>
    </source>
</evidence>
<evidence type="ECO:0000256" key="7">
    <source>
        <dbReference type="RuleBase" id="RU363032"/>
    </source>
</evidence>
<gene>
    <name evidence="9" type="ORF">KHY36_03935</name>
</gene>
<feature type="transmembrane region" description="Helical" evidence="7">
    <location>
        <begin position="146"/>
        <end position="164"/>
    </location>
</feature>
<feature type="transmembrane region" description="Helical" evidence="7">
    <location>
        <begin position="250"/>
        <end position="271"/>
    </location>
</feature>
<feature type="transmembrane region" description="Helical" evidence="7">
    <location>
        <begin position="114"/>
        <end position="134"/>
    </location>
</feature>
<keyword evidence="2 7" id="KW-0813">Transport</keyword>
<dbReference type="InterPro" id="IPR000515">
    <property type="entry name" value="MetI-like"/>
</dbReference>
<comment type="caution">
    <text evidence="9">The sequence shown here is derived from an EMBL/GenBank/DDBJ whole genome shotgun (WGS) entry which is preliminary data.</text>
</comment>